<dbReference type="Proteomes" id="UP001500713">
    <property type="component" value="Unassembled WGS sequence"/>
</dbReference>
<dbReference type="RefSeq" id="WP_229953976.1">
    <property type="nucleotide sequence ID" value="NZ_BAAAEM010000002.1"/>
</dbReference>
<evidence type="ECO:0000259" key="1">
    <source>
        <dbReference type="Pfam" id="PF00534"/>
    </source>
</evidence>
<dbReference type="PANTHER" id="PTHR12526:SF638">
    <property type="entry name" value="SPORE COAT PROTEIN SA"/>
    <property type="match status" value="1"/>
</dbReference>
<gene>
    <name evidence="3" type="ORF">GCM10009096_04790</name>
</gene>
<dbReference type="Pfam" id="PF13439">
    <property type="entry name" value="Glyco_transf_4"/>
    <property type="match status" value="1"/>
</dbReference>
<dbReference type="Gene3D" id="3.40.50.2000">
    <property type="entry name" value="Glycogen Phosphorylase B"/>
    <property type="match status" value="2"/>
</dbReference>
<proteinExistence type="predicted"/>
<feature type="domain" description="Glycosyl transferase family 1" evidence="1">
    <location>
        <begin position="216"/>
        <end position="366"/>
    </location>
</feature>
<comment type="caution">
    <text evidence="3">The sequence shown here is derived from an EMBL/GenBank/DDBJ whole genome shotgun (WGS) entry which is preliminary data.</text>
</comment>
<dbReference type="SUPFAM" id="SSF53756">
    <property type="entry name" value="UDP-Glycosyltransferase/glycogen phosphorylase"/>
    <property type="match status" value="1"/>
</dbReference>
<dbReference type="EMBL" id="BAAAEM010000002">
    <property type="protein sequence ID" value="GAA0467091.1"/>
    <property type="molecule type" value="Genomic_DNA"/>
</dbReference>
<sequence length="391" mass="42679">MTNPLNILTLSTLFPNAASPNFGIFVERQTTELASRAEADVTVINPIGIPPLPLRGLEPYRALADLPEHELWRGLNVYRPRFPLIPKFGGSRNPERIAAALLPLVKKLHDGKPFDLIDAEFFYPDGPAAMRLSNQLDIPFTVKARGADIHHWGRETKCLPQILAAADKASGLLAVSKALKQDMVDLGIESDKILVHYTGLDRHKFAPVDRSATKRKLDVHGPLFICAGALIQRKNQVLVIEAIQSIPDATLMLAGTGEEENAYRALADKLGVKNRVRFLGNVPHDDLPELVAAADIAILPSKSEGLANAWVEALSCGTPIIISEAGGARELLCSDTAGRIVEQKSSAIVDAVKVLLKDKPEQEDVRATVSQFSWQNNGDALVKLFTKIVRR</sequence>
<dbReference type="PANTHER" id="PTHR12526">
    <property type="entry name" value="GLYCOSYLTRANSFERASE"/>
    <property type="match status" value="1"/>
</dbReference>
<dbReference type="InterPro" id="IPR001296">
    <property type="entry name" value="Glyco_trans_1"/>
</dbReference>
<protein>
    <submittedName>
        <fullName evidence="3">Glycosyltransferase family 4 protein</fullName>
    </submittedName>
</protein>
<evidence type="ECO:0000313" key="4">
    <source>
        <dbReference type="Proteomes" id="UP001500713"/>
    </source>
</evidence>
<feature type="domain" description="Glycosyltransferase subfamily 4-like N-terminal" evidence="2">
    <location>
        <begin position="63"/>
        <end position="202"/>
    </location>
</feature>
<evidence type="ECO:0000313" key="3">
    <source>
        <dbReference type="EMBL" id="GAA0467091.1"/>
    </source>
</evidence>
<organism evidence="3 4">
    <name type="scientific">Parasphingorhabdus litoris</name>
    <dbReference type="NCBI Taxonomy" id="394733"/>
    <lineage>
        <taxon>Bacteria</taxon>
        <taxon>Pseudomonadati</taxon>
        <taxon>Pseudomonadota</taxon>
        <taxon>Alphaproteobacteria</taxon>
        <taxon>Sphingomonadales</taxon>
        <taxon>Sphingomonadaceae</taxon>
        <taxon>Parasphingorhabdus</taxon>
    </lineage>
</organism>
<dbReference type="Pfam" id="PF00534">
    <property type="entry name" value="Glycos_transf_1"/>
    <property type="match status" value="1"/>
</dbReference>
<evidence type="ECO:0000259" key="2">
    <source>
        <dbReference type="Pfam" id="PF13439"/>
    </source>
</evidence>
<reference evidence="4" key="1">
    <citation type="journal article" date="2019" name="Int. J. Syst. Evol. Microbiol.">
        <title>The Global Catalogue of Microorganisms (GCM) 10K type strain sequencing project: providing services to taxonomists for standard genome sequencing and annotation.</title>
        <authorList>
            <consortium name="The Broad Institute Genomics Platform"/>
            <consortium name="The Broad Institute Genome Sequencing Center for Infectious Disease"/>
            <person name="Wu L."/>
            <person name="Ma J."/>
        </authorList>
    </citation>
    <scope>NUCLEOTIDE SEQUENCE [LARGE SCALE GENOMIC DNA]</scope>
    <source>
        <strain evidence="4">JCM 14162</strain>
    </source>
</reference>
<accession>A0ABP3JYB4</accession>
<dbReference type="InterPro" id="IPR028098">
    <property type="entry name" value="Glyco_trans_4-like_N"/>
</dbReference>
<name>A0ABP3JYB4_9SPHN</name>
<keyword evidence="4" id="KW-1185">Reference proteome</keyword>